<reference evidence="2 3" key="1">
    <citation type="submission" date="2019-12" db="EMBL/GenBank/DDBJ databases">
        <authorList>
            <person name="Li M."/>
        </authorList>
    </citation>
    <scope>NUCLEOTIDE SEQUENCE [LARGE SCALE GENOMIC DNA]</scope>
    <source>
        <strain evidence="2 3">GBMRC 2046</strain>
    </source>
</reference>
<dbReference type="AlphaFoldDB" id="A0A7X3LRG6"/>
<feature type="region of interest" description="Disordered" evidence="1">
    <location>
        <begin position="1204"/>
        <end position="1237"/>
    </location>
</feature>
<feature type="compositionally biased region" description="Low complexity" evidence="1">
    <location>
        <begin position="1220"/>
        <end position="1237"/>
    </location>
</feature>
<proteinExistence type="predicted"/>
<dbReference type="InterPro" id="IPR011990">
    <property type="entry name" value="TPR-like_helical_dom_sf"/>
</dbReference>
<evidence type="ECO:0008006" key="4">
    <source>
        <dbReference type="Google" id="ProtNLM"/>
    </source>
</evidence>
<gene>
    <name evidence="2" type="ORF">GR183_02315</name>
</gene>
<sequence length="1237" mass="135322">MLFALAMNFALAVLLVFMNVGVAGAEPLRATMTATAEEGGYGRLVLTFPERSLLPQYDALVANNVLRVTFHEPIDVDVGDVPARLGDFVSIARQDPDGMAVRFALIRDLRINTMEAGEKLFIDLLPSGWDGPPPRLPDSVIEELAKRAEAALKKARALEQARLRGQTEPKVDLRIGSHPTFTRLSFQWNIAFDSAFIREEDIVRVTFNHDASLDLSDLRAHLPPGIVDATSFADDGKLKFLLRLGEGVNVRAFREDNAYVVDVTPDRENGDPINQLIDAELAPPVSPDARDVVETTGRPARDSGEEKTAGQTPKAQPEAKLSHRTGQSTSGKRKAADGSKSAEPVAANAAAKTPQSAGNGEGKGHNPDERDVSGEPVPSAIDLTALENAKRSNVLREVNPESPPEDYGEDARRFVGAEARRIGNTVRVVFPFSEPVSSAIFRRYQSIWLVFDTDDPVDIRGMRSVLGESAEEVEIEEFEGWQSVRIDLAKNALATVAAEDGNWILTLGETIVEPSRPLQIKRNVRNDGGTILHVPIKEPQHVRRLKDPFVGDEIVAVTAFGPSRGLIKPQAFVELDALMSAHGVALRKKAEYLDVKIDGDAVRIEGPRGLHLSNEHLQQGTRILETIIDPDQPGQINLGALMTASTPDFLTRAKNLQFKIASTPEGERRGPRMDLARFYLAHGLAQESLAMMHLAAEDDPAIERDASFNLMLGAAQILAGRPKVAENHLNRPELRNSPDAAVWQTIASATLSKWNEARLTYPRGSAVIGNYPVSVENEFNLSAAETLVESNDFGEASQVLSEVDPSAVSPGQAARYDLLRGRIADASGRSREALTSFDLVRRSIDRPHAAEAAYRSLRIRYRDGEIGTSEAIEQLAGLATSWRGDETELKTLRLLSKLQVKQGNYRAAFESMKAAVLADPDSPTTRLLQEDMNAVFASLYLDGKANGMDPVEALALFYDFRELTPVGHRGDAMVRHLASRLISVDLLEQAAELLQHQVENRLKGAARAQIAADLGVVHLMNGKPEETLRVLNRTRQAQLPRTLTRQRNIVEARALTESGRPDLALEIVRNMRGEDVERLRADTYWAAGRFRDAGEQLEEMSGSRWGDNVPLSDRERSDVLRAAVAYSLAEDQFSLDRLRTKFAPKMADGPQGKAFEVATRPINDRGVEFLSVADSLEQVDSLDIFLSEYQRKYLRPAAGQLVARSGKKREVTGEAKDVIGPAAAAGDSGGATAAPQG</sequence>
<keyword evidence="3" id="KW-1185">Reference proteome</keyword>
<dbReference type="RefSeq" id="WP_160773961.1">
    <property type="nucleotide sequence ID" value="NZ_WUMV01000001.1"/>
</dbReference>
<organism evidence="2 3">
    <name type="scientific">Stappia sediminis</name>
    <dbReference type="NCBI Taxonomy" id="2692190"/>
    <lineage>
        <taxon>Bacteria</taxon>
        <taxon>Pseudomonadati</taxon>
        <taxon>Pseudomonadota</taxon>
        <taxon>Alphaproteobacteria</taxon>
        <taxon>Hyphomicrobiales</taxon>
        <taxon>Stappiaceae</taxon>
        <taxon>Stappia</taxon>
    </lineage>
</organism>
<feature type="compositionally biased region" description="Basic and acidic residues" evidence="1">
    <location>
        <begin position="362"/>
        <end position="373"/>
    </location>
</feature>
<feature type="compositionally biased region" description="Basic and acidic residues" evidence="1">
    <location>
        <begin position="1208"/>
        <end position="1217"/>
    </location>
</feature>
<dbReference type="EMBL" id="WUMV01000001">
    <property type="protein sequence ID" value="MXN63726.1"/>
    <property type="molecule type" value="Genomic_DNA"/>
</dbReference>
<dbReference type="Proteomes" id="UP000433101">
    <property type="component" value="Unassembled WGS sequence"/>
</dbReference>
<dbReference type="Gene3D" id="1.25.40.10">
    <property type="entry name" value="Tetratricopeptide repeat domain"/>
    <property type="match status" value="1"/>
</dbReference>
<name>A0A7X3LRG6_9HYPH</name>
<evidence type="ECO:0000313" key="3">
    <source>
        <dbReference type="Proteomes" id="UP000433101"/>
    </source>
</evidence>
<evidence type="ECO:0000313" key="2">
    <source>
        <dbReference type="EMBL" id="MXN63726.1"/>
    </source>
</evidence>
<accession>A0A7X3LRG6</accession>
<protein>
    <recommendedName>
        <fullName evidence="4">Tetratricopeptide repeat-containing protein</fullName>
    </recommendedName>
</protein>
<feature type="region of interest" description="Disordered" evidence="1">
    <location>
        <begin position="278"/>
        <end position="409"/>
    </location>
</feature>
<dbReference type="SUPFAM" id="SSF48452">
    <property type="entry name" value="TPR-like"/>
    <property type="match status" value="1"/>
</dbReference>
<comment type="caution">
    <text evidence="2">The sequence shown here is derived from an EMBL/GenBank/DDBJ whole genome shotgun (WGS) entry which is preliminary data.</text>
</comment>
<feature type="compositionally biased region" description="Basic and acidic residues" evidence="1">
    <location>
        <begin position="288"/>
        <end position="308"/>
    </location>
</feature>
<evidence type="ECO:0000256" key="1">
    <source>
        <dbReference type="SAM" id="MobiDB-lite"/>
    </source>
</evidence>